<feature type="region of interest" description="Disordered" evidence="2">
    <location>
        <begin position="324"/>
        <end position="357"/>
    </location>
</feature>
<comment type="caution">
    <text evidence="3">The sequence shown here is derived from an EMBL/GenBank/DDBJ whole genome shotgun (WGS) entry which is preliminary data.</text>
</comment>
<feature type="compositionally biased region" description="Gly residues" evidence="2">
    <location>
        <begin position="442"/>
        <end position="452"/>
    </location>
</feature>
<gene>
    <name evidence="3" type="ORF">HYH03_005524</name>
</gene>
<dbReference type="Proteomes" id="UP000612055">
    <property type="component" value="Unassembled WGS sequence"/>
</dbReference>
<feature type="coiled-coil region" evidence="1">
    <location>
        <begin position="117"/>
        <end position="144"/>
    </location>
</feature>
<keyword evidence="1" id="KW-0175">Coiled coil</keyword>
<feature type="region of interest" description="Disordered" evidence="2">
    <location>
        <begin position="224"/>
        <end position="297"/>
    </location>
</feature>
<feature type="region of interest" description="Disordered" evidence="2">
    <location>
        <begin position="412"/>
        <end position="452"/>
    </location>
</feature>
<feature type="compositionally biased region" description="Gly residues" evidence="2">
    <location>
        <begin position="634"/>
        <end position="647"/>
    </location>
</feature>
<evidence type="ECO:0000256" key="2">
    <source>
        <dbReference type="SAM" id="MobiDB-lite"/>
    </source>
</evidence>
<dbReference type="AlphaFoldDB" id="A0A835Y5C1"/>
<accession>A0A835Y5C1</accession>
<feature type="compositionally biased region" description="Gly residues" evidence="2">
    <location>
        <begin position="326"/>
        <end position="344"/>
    </location>
</feature>
<name>A0A835Y5C1_9CHLO</name>
<feature type="region of interest" description="Disordered" evidence="2">
    <location>
        <begin position="603"/>
        <end position="665"/>
    </location>
</feature>
<feature type="compositionally biased region" description="Low complexity" evidence="2">
    <location>
        <begin position="224"/>
        <end position="265"/>
    </location>
</feature>
<sequence length="665" mass="66864">MLGLNLEPVAVLRDVLNLDGARDAERQRLREGVSAMQGVDGPPGVSPAEAAAAQARSEARLKAAYRAMLLQLQSRYDLERDRAEERHRVALAALEERHAGDLLDLASSHDRELAAAAGRLEREAAERRAEVQRLEAQLAAARAAADASHGQVAAARAATEALQAQLQLQRAAHEAELQHVRQGSMPLEQHEEAVRQLEAQWEAALAQRERDYAALLGELAGLRRQLSSSGGPPSVSSGSSCGPRAAATPASGPAPAASHAAAPRAQEGEGEAGASSAVRGSREASAPSLDPWVGGGRDGVPRDLLAAAEAAAEEANAASSVAARTGAGGSAGAGGSGGQDGGALEGRSGAAVRPASPALSCGSEALSFPLVDEAGSAVLEVSATTINDTPQSRHTGPSHAGQLGVDAPDPCATPGASSTCSGLTDLRAQSPPSPLMRRAAGPGAGGGAGLGAIGTASGQGMMPAGRSAVGPPSAWAAGSANPVAGVPELRCLRCGLNDASSPGSCRFHPALLPQPGSLMFSPEWMACQAAGHTRRTPGCLRRGEHFYAPLGLGRAPAAGPAGGEDVRAAEGSRGAFGSGREGRGGDEEDVWDEVVGYERGVGVGLAPPRSPSPRHVRWASPPAVKSKGLRAGAVAGGAAAGGGGGPCGSPSPQPRSRLPAPVVRR</sequence>
<dbReference type="OrthoDB" id="543752at2759"/>
<keyword evidence="4" id="KW-1185">Reference proteome</keyword>
<evidence type="ECO:0000313" key="4">
    <source>
        <dbReference type="Proteomes" id="UP000612055"/>
    </source>
</evidence>
<evidence type="ECO:0000256" key="1">
    <source>
        <dbReference type="SAM" id="Coils"/>
    </source>
</evidence>
<proteinExistence type="predicted"/>
<dbReference type="EMBL" id="JAEHOE010000019">
    <property type="protein sequence ID" value="KAG2496291.1"/>
    <property type="molecule type" value="Genomic_DNA"/>
</dbReference>
<evidence type="ECO:0000313" key="3">
    <source>
        <dbReference type="EMBL" id="KAG2496291.1"/>
    </source>
</evidence>
<organism evidence="3 4">
    <name type="scientific">Edaphochlamys debaryana</name>
    <dbReference type="NCBI Taxonomy" id="47281"/>
    <lineage>
        <taxon>Eukaryota</taxon>
        <taxon>Viridiplantae</taxon>
        <taxon>Chlorophyta</taxon>
        <taxon>core chlorophytes</taxon>
        <taxon>Chlorophyceae</taxon>
        <taxon>CS clade</taxon>
        <taxon>Chlamydomonadales</taxon>
        <taxon>Chlamydomonadales incertae sedis</taxon>
        <taxon>Edaphochlamys</taxon>
    </lineage>
</organism>
<protein>
    <submittedName>
        <fullName evidence="3">Uncharacterized protein</fullName>
    </submittedName>
</protein>
<reference evidence="3" key="1">
    <citation type="journal article" date="2020" name="bioRxiv">
        <title>Comparative genomics of Chlamydomonas.</title>
        <authorList>
            <person name="Craig R.J."/>
            <person name="Hasan A.R."/>
            <person name="Ness R.W."/>
            <person name="Keightley P.D."/>
        </authorList>
    </citation>
    <scope>NUCLEOTIDE SEQUENCE</scope>
    <source>
        <strain evidence="3">CCAP 11/70</strain>
    </source>
</reference>
<feature type="region of interest" description="Disordered" evidence="2">
    <location>
        <begin position="557"/>
        <end position="587"/>
    </location>
</feature>